<dbReference type="InterPro" id="IPR049557">
    <property type="entry name" value="Transketolase_CS"/>
</dbReference>
<dbReference type="PANTHER" id="PTHR43322:SF5">
    <property type="entry name" value="1-DEOXY-D-XYLULOSE-5-PHOSPHATE SYNTHASE, CHLOROPLASTIC"/>
    <property type="match status" value="1"/>
</dbReference>
<dbReference type="PROSITE" id="PS00801">
    <property type="entry name" value="TRANSKETOLASE_1"/>
    <property type="match status" value="1"/>
</dbReference>
<evidence type="ECO:0000256" key="7">
    <source>
        <dbReference type="ARBA" id="ARBA00022977"/>
    </source>
</evidence>
<comment type="catalytic activity">
    <reaction evidence="10">
        <text>D-glyceraldehyde 3-phosphate + pyruvate + H(+) = 1-deoxy-D-xylulose 5-phosphate + CO2</text>
        <dbReference type="Rhea" id="RHEA:12605"/>
        <dbReference type="ChEBI" id="CHEBI:15361"/>
        <dbReference type="ChEBI" id="CHEBI:15378"/>
        <dbReference type="ChEBI" id="CHEBI:16526"/>
        <dbReference type="ChEBI" id="CHEBI:57792"/>
        <dbReference type="ChEBI" id="CHEBI:59776"/>
        <dbReference type="EC" id="2.2.1.7"/>
    </reaction>
</comment>
<dbReference type="CDD" id="cd02007">
    <property type="entry name" value="TPP_DXS"/>
    <property type="match status" value="1"/>
</dbReference>
<keyword evidence="13" id="KW-1185">Reference proteome</keyword>
<feature type="binding site" evidence="10">
    <location>
        <begin position="156"/>
        <end position="157"/>
    </location>
    <ligand>
        <name>thiamine diphosphate</name>
        <dbReference type="ChEBI" id="CHEBI:58937"/>
    </ligand>
</feature>
<dbReference type="Proteomes" id="UP001208938">
    <property type="component" value="Unassembled WGS sequence"/>
</dbReference>
<evidence type="ECO:0000256" key="4">
    <source>
        <dbReference type="ARBA" id="ARBA00022679"/>
    </source>
</evidence>
<dbReference type="InterPro" id="IPR033248">
    <property type="entry name" value="Transketolase_C"/>
</dbReference>
<evidence type="ECO:0000259" key="11">
    <source>
        <dbReference type="SMART" id="SM00861"/>
    </source>
</evidence>
<dbReference type="EC" id="2.2.1.7" evidence="10"/>
<comment type="caution">
    <text evidence="12">The sequence shown here is derived from an EMBL/GenBank/DDBJ whole genome shotgun (WGS) entry which is preliminary data.</text>
</comment>
<keyword evidence="7 10" id="KW-0784">Thiamine biosynthesis</keyword>
<feature type="binding site" evidence="10">
    <location>
        <begin position="120"/>
        <end position="122"/>
    </location>
    <ligand>
        <name>thiamine diphosphate</name>
        <dbReference type="ChEBI" id="CHEBI:58937"/>
    </ligand>
</feature>
<dbReference type="NCBIfam" id="TIGR00204">
    <property type="entry name" value="dxs"/>
    <property type="match status" value="1"/>
</dbReference>
<comment type="pathway">
    <text evidence="1 10">Metabolic intermediate biosynthesis; 1-deoxy-D-xylulose 5-phosphate biosynthesis; 1-deoxy-D-xylulose 5-phosphate from D-glyceraldehyde 3-phosphate and pyruvate: step 1/1.</text>
</comment>
<keyword evidence="9 10" id="KW-0414">Isoprene biosynthesis</keyword>
<dbReference type="RefSeq" id="WP_264504266.1">
    <property type="nucleotide sequence ID" value="NZ_JAPDFL010000001.1"/>
</dbReference>
<dbReference type="InterPro" id="IPR029061">
    <property type="entry name" value="THDP-binding"/>
</dbReference>
<dbReference type="GO" id="GO:0008661">
    <property type="term" value="F:1-deoxy-D-xylulose-5-phosphate synthase activity"/>
    <property type="evidence" value="ECO:0007669"/>
    <property type="project" value="UniProtKB-EC"/>
</dbReference>
<dbReference type="InterPro" id="IPR005475">
    <property type="entry name" value="Transketolase-like_Pyr-bd"/>
</dbReference>
<dbReference type="EMBL" id="JAPDFL010000001">
    <property type="protein sequence ID" value="MCW1931116.1"/>
    <property type="molecule type" value="Genomic_DNA"/>
</dbReference>
<evidence type="ECO:0000256" key="6">
    <source>
        <dbReference type="ARBA" id="ARBA00022842"/>
    </source>
</evidence>
<evidence type="ECO:0000256" key="5">
    <source>
        <dbReference type="ARBA" id="ARBA00022723"/>
    </source>
</evidence>
<keyword evidence="6 10" id="KW-0460">Magnesium</keyword>
<evidence type="ECO:0000256" key="9">
    <source>
        <dbReference type="ARBA" id="ARBA00023229"/>
    </source>
</evidence>
<dbReference type="Pfam" id="PF13292">
    <property type="entry name" value="DXP_synthase_N"/>
    <property type="match status" value="1"/>
</dbReference>
<evidence type="ECO:0000256" key="1">
    <source>
        <dbReference type="ARBA" id="ARBA00004980"/>
    </source>
</evidence>
<comment type="function">
    <text evidence="10">Catalyzes the acyloin condensation reaction between C atoms 2 and 3 of pyruvate and glyceraldehyde 3-phosphate to yield 1-deoxy-D-xylulose-5-phosphate (DXP).</text>
</comment>
<dbReference type="CDD" id="cd07033">
    <property type="entry name" value="TPP_PYR_DXS_TK_like"/>
    <property type="match status" value="1"/>
</dbReference>
<feature type="binding site" evidence="10">
    <location>
        <position position="79"/>
    </location>
    <ligand>
        <name>thiamine diphosphate</name>
        <dbReference type="ChEBI" id="CHEBI:58937"/>
    </ligand>
</feature>
<protein>
    <recommendedName>
        <fullName evidence="10">1-deoxy-D-xylulose-5-phosphate synthase</fullName>
        <ecNumber evidence="10">2.2.1.7</ecNumber>
    </recommendedName>
    <alternativeName>
        <fullName evidence="10">1-deoxyxylulose-5-phosphate synthase</fullName>
        <shortName evidence="10">DXP synthase</shortName>
        <shortName evidence="10">DXPS</shortName>
    </alternativeName>
</protein>
<comment type="subunit">
    <text evidence="3 10">Homodimer.</text>
</comment>
<accession>A0ABT3GUA2</accession>
<keyword evidence="8 10" id="KW-0786">Thiamine pyrophosphate</keyword>
<comment type="cofactor">
    <cofactor evidence="10">
        <name>Mg(2+)</name>
        <dbReference type="ChEBI" id="CHEBI:18420"/>
    </cofactor>
    <text evidence="10">Binds 1 Mg(2+) ion per subunit.</text>
</comment>
<feature type="domain" description="Transketolase-like pyrimidine-binding" evidence="11">
    <location>
        <begin position="324"/>
        <end position="489"/>
    </location>
</feature>
<feature type="binding site" evidence="10">
    <location>
        <position position="375"/>
    </location>
    <ligand>
        <name>thiamine diphosphate</name>
        <dbReference type="ChEBI" id="CHEBI:58937"/>
    </ligand>
</feature>
<dbReference type="Gene3D" id="3.40.50.970">
    <property type="match status" value="2"/>
</dbReference>
<dbReference type="InterPro" id="IPR020826">
    <property type="entry name" value="Transketolase_BS"/>
</dbReference>
<dbReference type="HAMAP" id="MF_00315">
    <property type="entry name" value="DXP_synth"/>
    <property type="match status" value="1"/>
</dbReference>
<dbReference type="SMART" id="SM00861">
    <property type="entry name" value="Transket_pyr"/>
    <property type="match status" value="1"/>
</dbReference>
<name>A0ABT3GUA2_9RHOB</name>
<feature type="binding site" evidence="10">
    <location>
        <position position="184"/>
    </location>
    <ligand>
        <name>Mg(2+)</name>
        <dbReference type="ChEBI" id="CHEBI:18420"/>
    </ligand>
</feature>
<feature type="binding site" evidence="10">
    <location>
        <position position="293"/>
    </location>
    <ligand>
        <name>thiamine diphosphate</name>
        <dbReference type="ChEBI" id="CHEBI:58937"/>
    </ligand>
</feature>
<comment type="cofactor">
    <cofactor evidence="10">
        <name>thiamine diphosphate</name>
        <dbReference type="ChEBI" id="CHEBI:58937"/>
    </cofactor>
    <text evidence="10">Binds 1 thiamine pyrophosphate per subunit.</text>
</comment>
<dbReference type="SUPFAM" id="SSF52922">
    <property type="entry name" value="TK C-terminal domain-like"/>
    <property type="match status" value="1"/>
</dbReference>
<evidence type="ECO:0000256" key="10">
    <source>
        <dbReference type="HAMAP-Rule" id="MF_00315"/>
    </source>
</evidence>
<dbReference type="Pfam" id="PF02780">
    <property type="entry name" value="Transketolase_C"/>
    <property type="match status" value="1"/>
</dbReference>
<feature type="binding site" evidence="10">
    <location>
        <position position="155"/>
    </location>
    <ligand>
        <name>Mg(2+)</name>
        <dbReference type="ChEBI" id="CHEBI:18420"/>
    </ligand>
</feature>
<evidence type="ECO:0000256" key="8">
    <source>
        <dbReference type="ARBA" id="ARBA00023052"/>
    </source>
</evidence>
<dbReference type="SUPFAM" id="SSF52518">
    <property type="entry name" value="Thiamin diphosphate-binding fold (THDP-binding)"/>
    <property type="match status" value="2"/>
</dbReference>
<evidence type="ECO:0000313" key="12">
    <source>
        <dbReference type="EMBL" id="MCW1931116.1"/>
    </source>
</evidence>
<dbReference type="Gene3D" id="3.40.50.920">
    <property type="match status" value="1"/>
</dbReference>
<evidence type="ECO:0000256" key="2">
    <source>
        <dbReference type="ARBA" id="ARBA00011081"/>
    </source>
</evidence>
<organism evidence="12 13">
    <name type="scientific">Pararhodobacter zhoushanensis</name>
    <dbReference type="NCBI Taxonomy" id="2479545"/>
    <lineage>
        <taxon>Bacteria</taxon>
        <taxon>Pseudomonadati</taxon>
        <taxon>Pseudomonadota</taxon>
        <taxon>Alphaproteobacteria</taxon>
        <taxon>Rhodobacterales</taxon>
        <taxon>Paracoccaceae</taxon>
        <taxon>Pararhodobacter</taxon>
    </lineage>
</organism>
<keyword evidence="5 10" id="KW-0479">Metal-binding</keyword>
<dbReference type="InterPro" id="IPR005477">
    <property type="entry name" value="Dxylulose-5-P_synthase"/>
</dbReference>
<dbReference type="Pfam" id="PF02779">
    <property type="entry name" value="Transket_pyr"/>
    <property type="match status" value="1"/>
</dbReference>
<reference evidence="12 13" key="1">
    <citation type="submission" date="2022-10" db="EMBL/GenBank/DDBJ databases">
        <title>Pararhodobacter sp. nov., isolated from marine algae.</title>
        <authorList>
            <person name="Choi B.J."/>
            <person name="Kim J.M."/>
            <person name="Lee J.K."/>
            <person name="Choi D.G."/>
            <person name="Jeon C.O."/>
        </authorList>
    </citation>
    <scope>NUCLEOTIDE SEQUENCE [LARGE SCALE GENOMIC DNA]</scope>
    <source>
        <strain evidence="12 13">ZQ420</strain>
    </source>
</reference>
<dbReference type="PROSITE" id="PS00802">
    <property type="entry name" value="TRANSKETOLASE_2"/>
    <property type="match status" value="1"/>
</dbReference>
<dbReference type="PANTHER" id="PTHR43322">
    <property type="entry name" value="1-D-DEOXYXYLULOSE 5-PHOSPHATE SYNTHASE-RELATED"/>
    <property type="match status" value="1"/>
</dbReference>
<feature type="binding site" evidence="10">
    <location>
        <position position="184"/>
    </location>
    <ligand>
        <name>thiamine diphosphate</name>
        <dbReference type="ChEBI" id="CHEBI:58937"/>
    </ligand>
</feature>
<dbReference type="InterPro" id="IPR009014">
    <property type="entry name" value="Transketo_C/PFOR_II"/>
</dbReference>
<dbReference type="NCBIfam" id="NF003933">
    <property type="entry name" value="PRK05444.2-2"/>
    <property type="match status" value="1"/>
</dbReference>
<comment type="similarity">
    <text evidence="2 10">Belongs to the transketolase family. DXPS subfamily.</text>
</comment>
<proteinExistence type="inferred from homology"/>
<gene>
    <name evidence="10 12" type="primary">dxs</name>
    <name evidence="12" type="ORF">OKW52_02235</name>
</gene>
<sequence length="642" mass="68256">MNTRPETPLLDRVHSPADLKRLTDPQLKQVADELRAETISAVSETGGHLGAGLGVVELTVALHAIFDTPRDRLIWDVSHQSYPHKILTGRRDRIRTLRMKDGLSGFTKRSESPYDPFGAAHSSTSISAALGFKVAQDLGGAPDPALGDAIAVIGDGSMSAGMAFEAMNNAGHLGKRLFVILNDNEMSIAPPTGALSSYLSRLYTERPLQDLKAAAKGALSLLPPPFQEGAKRAKDMLKHMTVGGTMFEELGFKYVGPVDGHDMDTLLAVLRTVHDRATGPTLIHVLTKKGKGYRPAEQAMDKGHATAKFDVLTGKQQKAPSNAPSYTKVFAQSLIQLAEGDDKIVAVTAAMPDGTGLNLFAERFPTRCFDVGIAEQHGVTFCAALAAGGMKPFCTMYSTFLQRGYDQVVHDVALQGLPVRFAIDRAGLVGADGATHAGSFDVAYLANLPGMVVMAAADEAELVHMVATAAAHDAGPIAFRFPRGEGVGVEMPERGTPLEIGKGRIIREGKRVAILSFGTRLAEVMKAAEALDARGISPTVADARFAKPLDRDLILRLAADHEALITIEEGAVGGFGSHVAQLLAEEGVFDTGLRFRSMVLPDVFIDQASPDQMYQAAGLTAADIEAKVLDALGVARIGAKRA</sequence>
<evidence type="ECO:0000256" key="3">
    <source>
        <dbReference type="ARBA" id="ARBA00011738"/>
    </source>
</evidence>
<keyword evidence="4 10" id="KW-0808">Transferase</keyword>
<evidence type="ECO:0000313" key="13">
    <source>
        <dbReference type="Proteomes" id="UP001208938"/>
    </source>
</evidence>